<name>A0ABY5EMG9_9PSED</name>
<dbReference type="RefSeq" id="WP_152980937.1">
    <property type="nucleotide sequence ID" value="NZ_CP101125.1"/>
</dbReference>
<dbReference type="EMBL" id="CP101125">
    <property type="protein sequence ID" value="UTO16938.1"/>
    <property type="molecule type" value="Genomic_DNA"/>
</dbReference>
<accession>A0ABY5EMG9</accession>
<keyword evidence="2" id="KW-1185">Reference proteome</keyword>
<evidence type="ECO:0000313" key="1">
    <source>
        <dbReference type="EMBL" id="UTO16938.1"/>
    </source>
</evidence>
<reference evidence="1" key="1">
    <citation type="submission" date="2022-07" db="EMBL/GenBank/DDBJ databases">
        <title>Pseudomonas nunamit sp. nov. an antifungal species isolated from Greenland.</title>
        <authorList>
            <person name="Ntana F."/>
            <person name="Hennessy R.C."/>
            <person name="Zervas A."/>
            <person name="Stougaard P."/>
        </authorList>
    </citation>
    <scope>NUCLEOTIDE SEQUENCE</scope>
    <source>
        <strain evidence="1">In5</strain>
    </source>
</reference>
<sequence length="80" mass="9311">MSVEAKEIRLERILSRLQRDVESGPSEALRVRRRLIMKGVRMTAWALVHAPCLPLDQFEAELRSELFSESVPRRHISEVK</sequence>
<protein>
    <submittedName>
        <fullName evidence="1">Uncharacterized protein</fullName>
    </submittedName>
</protein>
<dbReference type="Proteomes" id="UP001059607">
    <property type="component" value="Chromosome"/>
</dbReference>
<gene>
    <name evidence="1" type="ORF">NK667_11505</name>
</gene>
<proteinExistence type="predicted"/>
<evidence type="ECO:0000313" key="2">
    <source>
        <dbReference type="Proteomes" id="UP001059607"/>
    </source>
</evidence>
<organism evidence="1 2">
    <name type="scientific">Pseudomonas nunensis</name>
    <dbReference type="NCBI Taxonomy" id="2961896"/>
    <lineage>
        <taxon>Bacteria</taxon>
        <taxon>Pseudomonadati</taxon>
        <taxon>Pseudomonadota</taxon>
        <taxon>Gammaproteobacteria</taxon>
        <taxon>Pseudomonadales</taxon>
        <taxon>Pseudomonadaceae</taxon>
        <taxon>Pseudomonas</taxon>
    </lineage>
</organism>